<evidence type="ECO:0000313" key="5">
    <source>
        <dbReference type="EMBL" id="GHF11296.1"/>
    </source>
</evidence>
<dbReference type="GO" id="GO:0016887">
    <property type="term" value="F:ATP hydrolysis activity"/>
    <property type="evidence" value="ECO:0007669"/>
    <property type="project" value="TreeGrafter"/>
</dbReference>
<dbReference type="GO" id="GO:0051782">
    <property type="term" value="P:negative regulation of cell division"/>
    <property type="evidence" value="ECO:0007669"/>
    <property type="project" value="TreeGrafter"/>
</dbReference>
<dbReference type="AlphaFoldDB" id="A0A919E4G5"/>
<dbReference type="GO" id="GO:0009898">
    <property type="term" value="C:cytoplasmic side of plasma membrane"/>
    <property type="evidence" value="ECO:0007669"/>
    <property type="project" value="TreeGrafter"/>
</dbReference>
<dbReference type="PANTHER" id="PTHR43384:SF6">
    <property type="entry name" value="SEPTUM SITE-DETERMINING PROTEIN MIND HOMOLOG, CHLOROPLASTIC"/>
    <property type="match status" value="1"/>
</dbReference>
<feature type="domain" description="Response regulatory" evidence="4">
    <location>
        <begin position="14"/>
        <end position="131"/>
    </location>
</feature>
<evidence type="ECO:0000313" key="6">
    <source>
        <dbReference type="Proteomes" id="UP000630923"/>
    </source>
</evidence>
<protein>
    <recommendedName>
        <fullName evidence="4">Response regulatory domain-containing protein</fullName>
    </recommendedName>
</protein>
<evidence type="ECO:0000256" key="2">
    <source>
        <dbReference type="ARBA" id="ARBA00022840"/>
    </source>
</evidence>
<reference evidence="5" key="1">
    <citation type="journal article" date="2014" name="Int. J. Syst. Evol. Microbiol.">
        <title>Complete genome sequence of Corynebacterium casei LMG S-19264T (=DSM 44701T), isolated from a smear-ripened cheese.</title>
        <authorList>
            <consortium name="US DOE Joint Genome Institute (JGI-PGF)"/>
            <person name="Walter F."/>
            <person name="Albersmeier A."/>
            <person name="Kalinowski J."/>
            <person name="Ruckert C."/>
        </authorList>
    </citation>
    <scope>NUCLEOTIDE SEQUENCE</scope>
    <source>
        <strain evidence="5">KCTC 42590</strain>
    </source>
</reference>
<dbReference type="SUPFAM" id="SSF52172">
    <property type="entry name" value="CheY-like"/>
    <property type="match status" value="1"/>
</dbReference>
<organism evidence="5 6">
    <name type="scientific">Kordiimonas sediminis</name>
    <dbReference type="NCBI Taxonomy" id="1735581"/>
    <lineage>
        <taxon>Bacteria</taxon>
        <taxon>Pseudomonadati</taxon>
        <taxon>Pseudomonadota</taxon>
        <taxon>Alphaproteobacteria</taxon>
        <taxon>Kordiimonadales</taxon>
        <taxon>Kordiimonadaceae</taxon>
        <taxon>Kordiimonas</taxon>
    </lineage>
</organism>
<dbReference type="EMBL" id="BNCI01000001">
    <property type="protein sequence ID" value="GHF11296.1"/>
    <property type="molecule type" value="Genomic_DNA"/>
</dbReference>
<evidence type="ECO:0000256" key="3">
    <source>
        <dbReference type="PROSITE-ProRule" id="PRU00169"/>
    </source>
</evidence>
<dbReference type="GO" id="GO:0005829">
    <property type="term" value="C:cytosol"/>
    <property type="evidence" value="ECO:0007669"/>
    <property type="project" value="TreeGrafter"/>
</dbReference>
<name>A0A919E4G5_9PROT</name>
<dbReference type="GO" id="GO:0005524">
    <property type="term" value="F:ATP binding"/>
    <property type="evidence" value="ECO:0007669"/>
    <property type="project" value="UniProtKB-KW"/>
</dbReference>
<sequence length="408" mass="44163">MSDRKNTPVGSRETFAAYICDELSSQLIAPHANDRGWNPEMIFQGGIAAAVRALGAMSCPEVLIVDISDSPDPREDMQALAEVCEADTVVIVLGTINDVTLYRDLLQAGVLDYIVKPLTSEIVHEVLMAAEDALHLDEDAGDQAQDPNSQKRIVCVDARGGLGSSTLAANLAWIRSSELREPTILLDMDTYFGTSCLQFDIEPGRGLADALENPDRVDTLFLERAVVKPNDRLSVLAAEAPIGSMEQPPADALERLMEALGENYQTVIADIPRNIMGSNPDILTGATDVIIVTDLSLAAARDCIRIRTHILNYSPAARIHLIQGMQGRSPDEVNKVDFENSVEMKIVAEIPFDSKAMLTAAQKGSVLVDAAPSSRLSGAIHDISSLFGANERESSAKPKSWMKKILSR</sequence>
<keyword evidence="2" id="KW-0067">ATP-binding</keyword>
<dbReference type="Gene3D" id="3.40.50.300">
    <property type="entry name" value="P-loop containing nucleotide triphosphate hydrolases"/>
    <property type="match status" value="1"/>
</dbReference>
<dbReference type="Gene3D" id="3.40.50.2300">
    <property type="match status" value="1"/>
</dbReference>
<dbReference type="InterPro" id="IPR050625">
    <property type="entry name" value="ParA/MinD_ATPase"/>
</dbReference>
<proteinExistence type="predicted"/>
<dbReference type="GO" id="GO:0000160">
    <property type="term" value="P:phosphorelay signal transduction system"/>
    <property type="evidence" value="ECO:0007669"/>
    <property type="project" value="InterPro"/>
</dbReference>
<keyword evidence="1" id="KW-0547">Nucleotide-binding</keyword>
<gene>
    <name evidence="5" type="primary">ctpF</name>
    <name evidence="5" type="ORF">GCM10017044_01300</name>
</gene>
<reference evidence="5" key="2">
    <citation type="submission" date="2020-09" db="EMBL/GenBank/DDBJ databases">
        <authorList>
            <person name="Sun Q."/>
            <person name="Kim S."/>
        </authorList>
    </citation>
    <scope>NUCLEOTIDE SEQUENCE</scope>
    <source>
        <strain evidence="5">KCTC 42590</strain>
    </source>
</reference>
<keyword evidence="6" id="KW-1185">Reference proteome</keyword>
<evidence type="ECO:0000259" key="4">
    <source>
        <dbReference type="PROSITE" id="PS50110"/>
    </source>
</evidence>
<dbReference type="InterPro" id="IPR027417">
    <property type="entry name" value="P-loop_NTPase"/>
</dbReference>
<feature type="modified residue" description="4-aspartylphosphate" evidence="3">
    <location>
        <position position="66"/>
    </location>
</feature>
<comment type="caution">
    <text evidence="5">The sequence shown here is derived from an EMBL/GenBank/DDBJ whole genome shotgun (WGS) entry which is preliminary data.</text>
</comment>
<evidence type="ECO:0000256" key="1">
    <source>
        <dbReference type="ARBA" id="ARBA00022741"/>
    </source>
</evidence>
<dbReference type="SUPFAM" id="SSF52540">
    <property type="entry name" value="P-loop containing nucleoside triphosphate hydrolases"/>
    <property type="match status" value="1"/>
</dbReference>
<keyword evidence="3" id="KW-0597">Phosphoprotein</keyword>
<dbReference type="PANTHER" id="PTHR43384">
    <property type="entry name" value="SEPTUM SITE-DETERMINING PROTEIN MIND HOMOLOG, CHLOROPLASTIC-RELATED"/>
    <property type="match status" value="1"/>
</dbReference>
<accession>A0A919E4G5</accession>
<dbReference type="RefSeq" id="WP_191249634.1">
    <property type="nucleotide sequence ID" value="NZ_BNCI01000001.1"/>
</dbReference>
<dbReference type="InterPro" id="IPR001789">
    <property type="entry name" value="Sig_transdc_resp-reg_receiver"/>
</dbReference>
<dbReference type="PROSITE" id="PS50110">
    <property type="entry name" value="RESPONSE_REGULATORY"/>
    <property type="match status" value="1"/>
</dbReference>
<dbReference type="InterPro" id="IPR011006">
    <property type="entry name" value="CheY-like_superfamily"/>
</dbReference>
<dbReference type="Proteomes" id="UP000630923">
    <property type="component" value="Unassembled WGS sequence"/>
</dbReference>